<protein>
    <submittedName>
        <fullName evidence="3">Transporter substrate-binding domain-containing protein</fullName>
    </submittedName>
</protein>
<dbReference type="PANTHER" id="PTHR35936">
    <property type="entry name" value="MEMBRANE-BOUND LYTIC MUREIN TRANSGLYCOSYLASE F"/>
    <property type="match status" value="1"/>
</dbReference>
<gene>
    <name evidence="3" type="ORF">N5A92_23735</name>
</gene>
<organism evidence="3 4">
    <name type="scientific">Chelativorans salis</name>
    <dbReference type="NCBI Taxonomy" id="2978478"/>
    <lineage>
        <taxon>Bacteria</taxon>
        <taxon>Pseudomonadati</taxon>
        <taxon>Pseudomonadota</taxon>
        <taxon>Alphaproteobacteria</taxon>
        <taxon>Hyphomicrobiales</taxon>
        <taxon>Phyllobacteriaceae</taxon>
        <taxon>Chelativorans</taxon>
    </lineage>
</organism>
<dbReference type="SUPFAM" id="SSF53850">
    <property type="entry name" value="Periplasmic binding protein-like II"/>
    <property type="match status" value="1"/>
</dbReference>
<evidence type="ECO:0000313" key="4">
    <source>
        <dbReference type="Proteomes" id="UP001320831"/>
    </source>
</evidence>
<name>A0ABT2LXW2_9HYPH</name>
<dbReference type="SMART" id="SM00062">
    <property type="entry name" value="PBPb"/>
    <property type="match status" value="1"/>
</dbReference>
<proteinExistence type="predicted"/>
<evidence type="ECO:0000259" key="2">
    <source>
        <dbReference type="SMART" id="SM00062"/>
    </source>
</evidence>
<dbReference type="InterPro" id="IPR001638">
    <property type="entry name" value="Solute-binding_3/MltF_N"/>
</dbReference>
<dbReference type="EMBL" id="JAOCZP010000010">
    <property type="protein sequence ID" value="MCT7378034.1"/>
    <property type="molecule type" value="Genomic_DNA"/>
</dbReference>
<dbReference type="PANTHER" id="PTHR35936:SF17">
    <property type="entry name" value="ARGININE-BINDING EXTRACELLULAR PROTEIN ARTP"/>
    <property type="match status" value="1"/>
</dbReference>
<keyword evidence="4" id="KW-1185">Reference proteome</keyword>
<sequence length="224" mass="24248">MSEELQAIAPGEVLRAAINLGNRALAREEDDELHGVTPALAKRLAEEIGKPVEFVVYDGAGKTFNDAGKDHWDVGFLAIDSERAKTVSFTRPYKEIIATYAARDDSSVQSVEEADKPGTRILVGNGSAYDLYLTKTLEHAELIRAKDPGESFAMFLQGEGDLVGGVLQSLQRAFPEGCGVRILPGRITSVQQAMVLPYHDADRIAALDAFVERAIADGFVEANN</sequence>
<feature type="domain" description="Solute-binding protein family 3/N-terminal" evidence="2">
    <location>
        <begin position="13"/>
        <end position="222"/>
    </location>
</feature>
<evidence type="ECO:0000256" key="1">
    <source>
        <dbReference type="ARBA" id="ARBA00022729"/>
    </source>
</evidence>
<dbReference type="Gene3D" id="3.40.190.10">
    <property type="entry name" value="Periplasmic binding protein-like II"/>
    <property type="match status" value="2"/>
</dbReference>
<dbReference type="Pfam" id="PF00497">
    <property type="entry name" value="SBP_bac_3"/>
    <property type="match status" value="1"/>
</dbReference>
<evidence type="ECO:0000313" key="3">
    <source>
        <dbReference type="EMBL" id="MCT7378034.1"/>
    </source>
</evidence>
<reference evidence="3 4" key="1">
    <citation type="submission" date="2022-09" db="EMBL/GenBank/DDBJ databases">
        <title>Chelativorans salina sp. nov., a novel slightly halophilic bacterium isolated from a saline lake sediment enrichment.</title>
        <authorList>
            <person name="Gao L."/>
            <person name="Fang B.-Z."/>
            <person name="Li W.-J."/>
        </authorList>
    </citation>
    <scope>NUCLEOTIDE SEQUENCE [LARGE SCALE GENOMIC DNA]</scope>
    <source>
        <strain evidence="3 4">EGI FJ00035</strain>
    </source>
</reference>
<comment type="caution">
    <text evidence="3">The sequence shown here is derived from an EMBL/GenBank/DDBJ whole genome shotgun (WGS) entry which is preliminary data.</text>
</comment>
<dbReference type="RefSeq" id="WP_260906800.1">
    <property type="nucleotide sequence ID" value="NZ_JAOCZP010000010.1"/>
</dbReference>
<keyword evidence="1" id="KW-0732">Signal</keyword>
<dbReference type="Proteomes" id="UP001320831">
    <property type="component" value="Unassembled WGS sequence"/>
</dbReference>
<accession>A0ABT2LXW2</accession>